<organism evidence="2">
    <name type="scientific">Coccidioides posadasii (strain RMSCC 757 / Silveira)</name>
    <name type="common">Valley fever fungus</name>
    <dbReference type="NCBI Taxonomy" id="443226"/>
    <lineage>
        <taxon>Eukaryota</taxon>
        <taxon>Fungi</taxon>
        <taxon>Dikarya</taxon>
        <taxon>Ascomycota</taxon>
        <taxon>Pezizomycotina</taxon>
        <taxon>Eurotiomycetes</taxon>
        <taxon>Eurotiomycetidae</taxon>
        <taxon>Onygenales</taxon>
        <taxon>Onygenaceae</taxon>
        <taxon>Coccidioides</taxon>
    </lineage>
</organism>
<evidence type="ECO:0000313" key="2">
    <source>
        <dbReference type="Proteomes" id="UP000002497"/>
    </source>
</evidence>
<reference evidence="2" key="2">
    <citation type="submission" date="2010-03" db="EMBL/GenBank/DDBJ databases">
        <title>The genome sequence of Coccidioides posadasii strain Silveira.</title>
        <authorList>
            <consortium name="The Broad Institute Genome Sequencing Center for Infectious Disease"/>
            <person name="Neafsey D."/>
            <person name="Orbach M."/>
            <person name="Henn M.R."/>
            <person name="Cole G.T."/>
            <person name="Galgiani J."/>
            <person name="Gardner M.J."/>
            <person name="Kirkland T.N."/>
            <person name="Taylor J.W."/>
            <person name="Young S.K."/>
            <person name="Zeng Q."/>
            <person name="Koehrsen M."/>
            <person name="Alvarado L."/>
            <person name="Berlin A."/>
            <person name="Borenstein D."/>
            <person name="Chapman S.B."/>
            <person name="Chen Z."/>
            <person name="Engels R."/>
            <person name="Freedman E."/>
            <person name="Gellesch M."/>
            <person name="Goldberg J."/>
            <person name="Griggs A."/>
            <person name="Gujja S."/>
            <person name="Heilman E."/>
            <person name="Heiman D."/>
            <person name="Howarth C."/>
            <person name="Jen D."/>
            <person name="Larson L."/>
            <person name="Mehta T."/>
            <person name="Neiman D."/>
            <person name="Park D."/>
            <person name="Pearson M."/>
            <person name="Richards J."/>
            <person name="Roberts A."/>
            <person name="Saif S."/>
            <person name="Shea T."/>
            <person name="Shenoy N."/>
            <person name="Sisk P."/>
            <person name="Stolte C."/>
            <person name="Sykes S."/>
            <person name="Walk T."/>
            <person name="White J."/>
            <person name="Yandava C."/>
            <person name="Haas B."/>
            <person name="Nusbaum C."/>
            <person name="Birren B."/>
        </authorList>
    </citation>
    <scope>NUCLEOTIDE SEQUENCE [LARGE SCALE GENOMIC DNA]</scope>
    <source>
        <strain evidence="2">RMSCC 757 / Silveira</strain>
    </source>
</reference>
<protein>
    <submittedName>
        <fullName evidence="1">Uncharacterized protein</fullName>
    </submittedName>
</protein>
<dbReference type="VEuPathDB" id="FungiDB:CPSG_01772"/>
<name>E9CWD9_COCPS</name>
<dbReference type="Proteomes" id="UP000002497">
    <property type="component" value="Unassembled WGS sequence"/>
</dbReference>
<sequence length="239" mass="27015">MSNINQLRNSRNIEDIRQTEAVARHVLLASLEGLLAQVQVRLQLGFRLRDSGLVHRLVEEEAVAVRLLQKLLRASVEVAHLEAHSLFESRESQGILGIGEQICDVVACGDVFRHWARLVKMVSFRGCENREFSHRVHEEKARMLRQRDATLSDREQHDIRVWRGHIAVDLELACHVPSLPLEVVGFLNLSLAERSGWRISGCQGGRRAPFSLYVARADTFCALFSVLSPICNAMHSLLL</sequence>
<dbReference type="EMBL" id="GL636487">
    <property type="protein sequence ID" value="EFW21615.1"/>
    <property type="molecule type" value="Genomic_DNA"/>
</dbReference>
<dbReference type="AlphaFoldDB" id="E9CWD9"/>
<dbReference type="HOGENOM" id="CLU_1161032_0_0_1"/>
<gene>
    <name evidence="1" type="ORF">CPSG_01772</name>
</gene>
<evidence type="ECO:0000313" key="1">
    <source>
        <dbReference type="EMBL" id="EFW21615.1"/>
    </source>
</evidence>
<proteinExistence type="predicted"/>
<keyword evidence="2" id="KW-1185">Reference proteome</keyword>
<accession>E9CWD9</accession>
<reference evidence="2" key="1">
    <citation type="journal article" date="2010" name="Genome Res.">
        <title>Population genomic sequencing of Coccidioides fungi reveals recent hybridization and transposon control.</title>
        <authorList>
            <person name="Neafsey D.E."/>
            <person name="Barker B.M."/>
            <person name="Sharpton T.J."/>
            <person name="Stajich J.E."/>
            <person name="Park D.J."/>
            <person name="Whiston E."/>
            <person name="Hung C.-Y."/>
            <person name="McMahan C."/>
            <person name="White J."/>
            <person name="Sykes S."/>
            <person name="Heiman D."/>
            <person name="Young S."/>
            <person name="Zeng Q."/>
            <person name="Abouelleil A."/>
            <person name="Aftuck L."/>
            <person name="Bessette D."/>
            <person name="Brown A."/>
            <person name="FitzGerald M."/>
            <person name="Lui A."/>
            <person name="Macdonald J.P."/>
            <person name="Priest M."/>
            <person name="Orbach M.J."/>
            <person name="Galgiani J.N."/>
            <person name="Kirkland T.N."/>
            <person name="Cole G.T."/>
            <person name="Birren B.W."/>
            <person name="Henn M.R."/>
            <person name="Taylor J.W."/>
            <person name="Rounsley S.D."/>
        </authorList>
    </citation>
    <scope>NUCLEOTIDE SEQUENCE [LARGE SCALE GENOMIC DNA]</scope>
    <source>
        <strain evidence="2">RMSCC 757 / Silveira</strain>
    </source>
</reference>